<dbReference type="HAMAP" id="MF_00693">
    <property type="entry name" value="Transcrip_reg_TACO1"/>
    <property type="match status" value="1"/>
</dbReference>
<dbReference type="GO" id="GO:0005829">
    <property type="term" value="C:cytosol"/>
    <property type="evidence" value="ECO:0007669"/>
    <property type="project" value="TreeGrafter"/>
</dbReference>
<name>A0A1F4PZU2_UNCSA</name>
<dbReference type="InterPro" id="IPR029072">
    <property type="entry name" value="YebC-like"/>
</dbReference>
<dbReference type="FunFam" id="3.30.70.980:FF:000002">
    <property type="entry name" value="Probable transcriptional regulatory protein YebC"/>
    <property type="match status" value="1"/>
</dbReference>
<dbReference type="NCBIfam" id="NF009044">
    <property type="entry name" value="PRK12378.1"/>
    <property type="match status" value="1"/>
</dbReference>
<dbReference type="GO" id="GO:0003677">
    <property type="term" value="F:DNA binding"/>
    <property type="evidence" value="ECO:0007669"/>
    <property type="project" value="UniProtKB-UniRule"/>
</dbReference>
<dbReference type="AlphaFoldDB" id="A0A1F4PZU2"/>
<dbReference type="Gene3D" id="3.30.70.980">
    <property type="match status" value="2"/>
</dbReference>
<feature type="domain" description="TACO1/YebC-like second and third" evidence="7">
    <location>
        <begin position="81"/>
        <end position="236"/>
    </location>
</feature>
<evidence type="ECO:0000256" key="1">
    <source>
        <dbReference type="ARBA" id="ARBA00008724"/>
    </source>
</evidence>
<evidence type="ECO:0000256" key="2">
    <source>
        <dbReference type="ARBA" id="ARBA00022490"/>
    </source>
</evidence>
<evidence type="ECO:0000256" key="6">
    <source>
        <dbReference type="HAMAP-Rule" id="MF_00693"/>
    </source>
</evidence>
<dbReference type="InterPro" id="IPR026564">
    <property type="entry name" value="Transcrip_reg_TACO1-like_dom3"/>
</dbReference>
<evidence type="ECO:0000259" key="8">
    <source>
        <dbReference type="Pfam" id="PF20772"/>
    </source>
</evidence>
<comment type="similarity">
    <text evidence="1 6">Belongs to the TACO1 family.</text>
</comment>
<dbReference type="FunFam" id="1.10.10.200:FF:000002">
    <property type="entry name" value="Probable transcriptional regulatory protein CLM62_37755"/>
    <property type="match status" value="1"/>
</dbReference>
<comment type="caution">
    <text evidence="9">The sequence shown here is derived from an EMBL/GenBank/DDBJ whole genome shotgun (WGS) entry which is preliminary data.</text>
</comment>
<protein>
    <recommendedName>
        <fullName evidence="6">Probable transcriptional regulatory protein A2625_02420</fullName>
    </recommendedName>
</protein>
<keyword evidence="3 6" id="KW-0805">Transcription regulation</keyword>
<dbReference type="InterPro" id="IPR048300">
    <property type="entry name" value="TACO1_YebC-like_2nd/3rd_dom"/>
</dbReference>
<dbReference type="SUPFAM" id="SSF75625">
    <property type="entry name" value="YebC-like"/>
    <property type="match status" value="1"/>
</dbReference>
<comment type="subcellular location">
    <subcellularLocation>
        <location evidence="6">Cytoplasm</location>
    </subcellularLocation>
</comment>
<keyword evidence="5 6" id="KW-0804">Transcription</keyword>
<evidence type="ECO:0000256" key="3">
    <source>
        <dbReference type="ARBA" id="ARBA00023015"/>
    </source>
</evidence>
<organism evidence="9 10">
    <name type="scientific">candidate division WOR-1 bacterium RIFCSPHIGHO2_01_FULL_53_15</name>
    <dbReference type="NCBI Taxonomy" id="1802564"/>
    <lineage>
        <taxon>Bacteria</taxon>
        <taxon>Bacillati</taxon>
        <taxon>Saganbacteria</taxon>
    </lineage>
</organism>
<dbReference type="Pfam" id="PF20772">
    <property type="entry name" value="TACO1_YebC_N"/>
    <property type="match status" value="1"/>
</dbReference>
<dbReference type="InterPro" id="IPR017856">
    <property type="entry name" value="Integrase-like_N"/>
</dbReference>
<evidence type="ECO:0000313" key="10">
    <source>
        <dbReference type="Proteomes" id="UP000178724"/>
    </source>
</evidence>
<dbReference type="EMBL" id="METM01000029">
    <property type="protein sequence ID" value="OGB89157.1"/>
    <property type="molecule type" value="Genomic_DNA"/>
</dbReference>
<dbReference type="InterPro" id="IPR002876">
    <property type="entry name" value="Transcrip_reg_TACO1-like"/>
</dbReference>
<dbReference type="InterPro" id="IPR049083">
    <property type="entry name" value="TACO1_YebC_N"/>
</dbReference>
<dbReference type="NCBIfam" id="TIGR01033">
    <property type="entry name" value="YebC/PmpR family DNA-binding transcriptional regulator"/>
    <property type="match status" value="1"/>
</dbReference>
<dbReference type="PANTHER" id="PTHR12532:SF6">
    <property type="entry name" value="TRANSCRIPTIONAL REGULATORY PROTEIN YEBC-RELATED"/>
    <property type="match status" value="1"/>
</dbReference>
<feature type="domain" description="TACO1/YebC-like N-terminal" evidence="8">
    <location>
        <begin position="5"/>
        <end position="76"/>
    </location>
</feature>
<proteinExistence type="inferred from homology"/>
<accession>A0A1F4PZU2</accession>
<evidence type="ECO:0000256" key="4">
    <source>
        <dbReference type="ARBA" id="ARBA00023125"/>
    </source>
</evidence>
<keyword evidence="4 6" id="KW-0238">DNA-binding</keyword>
<dbReference type="Proteomes" id="UP000178724">
    <property type="component" value="Unassembled WGS sequence"/>
</dbReference>
<sequence>MSGHSKWATIKHAKAKTDAQRGKVFTKIIKEITTAAKIGGGDPSGNPRLRLAIDKAKAANMPGDNIKRAVEKGTGGGGTIMEELTYEGYGPGGVAIMIEVMTDNRNRAAGEIRNILEKGGGNLGAAGSVSYIFKRVGSLVFNKASVDEEKLTMAAIDAGAEDVLPEETTIEVMTKPDDFEKVRDALQKAGFTPASAEITMHPTTTVKLVGETAQKALKLVGNLEDHDDVQAVHANFDISDAEIEKLS</sequence>
<gene>
    <name evidence="9" type="ORF">A2625_02420</name>
</gene>
<keyword evidence="2 6" id="KW-0963">Cytoplasm</keyword>
<evidence type="ECO:0000313" key="9">
    <source>
        <dbReference type="EMBL" id="OGB89157.1"/>
    </source>
</evidence>
<reference evidence="9 10" key="1">
    <citation type="journal article" date="2016" name="Nat. Commun.">
        <title>Thousands of microbial genomes shed light on interconnected biogeochemical processes in an aquifer system.</title>
        <authorList>
            <person name="Anantharaman K."/>
            <person name="Brown C.T."/>
            <person name="Hug L.A."/>
            <person name="Sharon I."/>
            <person name="Castelle C.J."/>
            <person name="Probst A.J."/>
            <person name="Thomas B.C."/>
            <person name="Singh A."/>
            <person name="Wilkins M.J."/>
            <person name="Karaoz U."/>
            <person name="Brodie E.L."/>
            <person name="Williams K.H."/>
            <person name="Hubbard S.S."/>
            <person name="Banfield J.F."/>
        </authorList>
    </citation>
    <scope>NUCLEOTIDE SEQUENCE [LARGE SCALE GENOMIC DNA]</scope>
</reference>
<dbReference type="GO" id="GO:0006355">
    <property type="term" value="P:regulation of DNA-templated transcription"/>
    <property type="evidence" value="ECO:0007669"/>
    <property type="project" value="UniProtKB-UniRule"/>
</dbReference>
<evidence type="ECO:0000259" key="7">
    <source>
        <dbReference type="Pfam" id="PF01709"/>
    </source>
</evidence>
<dbReference type="Gene3D" id="1.10.10.200">
    <property type="match status" value="1"/>
</dbReference>
<dbReference type="Pfam" id="PF01709">
    <property type="entry name" value="Transcrip_reg"/>
    <property type="match status" value="1"/>
</dbReference>
<dbReference type="PANTHER" id="PTHR12532">
    <property type="entry name" value="TRANSLATIONAL ACTIVATOR OF CYTOCHROME C OXIDASE 1"/>
    <property type="match status" value="1"/>
</dbReference>
<evidence type="ECO:0000256" key="5">
    <source>
        <dbReference type="ARBA" id="ARBA00023163"/>
    </source>
</evidence>
<dbReference type="NCBIfam" id="NF001030">
    <property type="entry name" value="PRK00110.1"/>
    <property type="match status" value="1"/>
</dbReference>